<keyword evidence="2" id="KW-1185">Reference proteome</keyword>
<protein>
    <submittedName>
        <fullName evidence="1">Uncharacterized protein</fullName>
    </submittedName>
</protein>
<dbReference type="STRING" id="1123024.GCA_000423625_04054"/>
<proteinExistence type="predicted"/>
<dbReference type="Proteomes" id="UP000321328">
    <property type="component" value="Unassembled WGS sequence"/>
</dbReference>
<gene>
    <name evidence="1" type="ORF">PA7_30020</name>
</gene>
<comment type="caution">
    <text evidence="1">The sequence shown here is derived from an EMBL/GenBank/DDBJ whole genome shotgun (WGS) entry which is preliminary data.</text>
</comment>
<name>A0A511D309_9PSEU</name>
<evidence type="ECO:0000313" key="1">
    <source>
        <dbReference type="EMBL" id="GEL19165.1"/>
    </source>
</evidence>
<accession>A0A511D309</accession>
<dbReference type="AlphaFoldDB" id="A0A511D309"/>
<dbReference type="EMBL" id="BJVI01000032">
    <property type="protein sequence ID" value="GEL19165.1"/>
    <property type="molecule type" value="Genomic_DNA"/>
</dbReference>
<evidence type="ECO:0000313" key="2">
    <source>
        <dbReference type="Proteomes" id="UP000321328"/>
    </source>
</evidence>
<sequence length="75" mass="7859">MAVAGVRAMSEQPDPMMARISVAIEQSRAGKTVAAAAESDAIWAEIGGAAGDPFHRCVQAITLLCKSRASIRRCT</sequence>
<reference evidence="1 2" key="1">
    <citation type="submission" date="2019-07" db="EMBL/GenBank/DDBJ databases">
        <title>Whole genome shotgun sequence of Pseudonocardia asaccharolytica NBRC 16224.</title>
        <authorList>
            <person name="Hosoyama A."/>
            <person name="Uohara A."/>
            <person name="Ohji S."/>
            <person name="Ichikawa N."/>
        </authorList>
    </citation>
    <scope>NUCLEOTIDE SEQUENCE [LARGE SCALE GENOMIC DNA]</scope>
    <source>
        <strain evidence="1 2">NBRC 16224</strain>
    </source>
</reference>
<organism evidence="1 2">
    <name type="scientific">Pseudonocardia asaccharolytica DSM 44247 = NBRC 16224</name>
    <dbReference type="NCBI Taxonomy" id="1123024"/>
    <lineage>
        <taxon>Bacteria</taxon>
        <taxon>Bacillati</taxon>
        <taxon>Actinomycetota</taxon>
        <taxon>Actinomycetes</taxon>
        <taxon>Pseudonocardiales</taxon>
        <taxon>Pseudonocardiaceae</taxon>
        <taxon>Pseudonocardia</taxon>
    </lineage>
</organism>